<evidence type="ECO:0000256" key="2">
    <source>
        <dbReference type="ARBA" id="ARBA00022490"/>
    </source>
</evidence>
<evidence type="ECO:0000256" key="7">
    <source>
        <dbReference type="ARBA" id="ARBA00075398"/>
    </source>
</evidence>
<evidence type="ECO:0000256" key="6">
    <source>
        <dbReference type="ARBA" id="ARBA00061136"/>
    </source>
</evidence>
<feature type="zinc finger region" description="RING-Gid-type" evidence="9">
    <location>
        <begin position="416"/>
        <end position="458"/>
    </location>
</feature>
<keyword evidence="14" id="KW-1185">Reference proteome</keyword>
<dbReference type="PROSITE" id="PS50897">
    <property type="entry name" value="CTLH"/>
    <property type="match status" value="1"/>
</dbReference>
<dbReference type="GO" id="GO:0043161">
    <property type="term" value="P:proteasome-mediated ubiquitin-dependent protein catabolic process"/>
    <property type="evidence" value="ECO:0007669"/>
    <property type="project" value="InterPro"/>
</dbReference>
<evidence type="ECO:0000256" key="5">
    <source>
        <dbReference type="ARBA" id="ARBA00022833"/>
    </source>
</evidence>
<dbReference type="InterPro" id="IPR013083">
    <property type="entry name" value="Znf_RING/FYVE/PHD"/>
</dbReference>
<accession>V5EKK8</accession>
<evidence type="ECO:0000256" key="4">
    <source>
        <dbReference type="ARBA" id="ARBA00022771"/>
    </source>
</evidence>
<comment type="subcellular location">
    <subcellularLocation>
        <location evidence="1">Cytoplasm</location>
    </subcellularLocation>
</comment>
<evidence type="ECO:0000256" key="1">
    <source>
        <dbReference type="ARBA" id="ARBA00004496"/>
    </source>
</evidence>
<dbReference type="AlphaFoldDB" id="V5EKK8"/>
<dbReference type="Pfam" id="PF13445">
    <property type="entry name" value="zf-RING_UBOX"/>
    <property type="match status" value="1"/>
</dbReference>
<evidence type="ECO:0000313" key="14">
    <source>
        <dbReference type="Proteomes" id="UP000019377"/>
    </source>
</evidence>
<dbReference type="Pfam" id="PF00149">
    <property type="entry name" value="Metallophos"/>
    <property type="match status" value="1"/>
</dbReference>
<gene>
    <name evidence="13" type="ORF">PSEUBRA_SCAF5g02328</name>
</gene>
<dbReference type="PANTHER" id="PTHR12170:SF3">
    <property type="entry name" value="GH10162P"/>
    <property type="match status" value="1"/>
</dbReference>
<feature type="domain" description="RING-Gid-type" evidence="12">
    <location>
        <begin position="416"/>
        <end position="458"/>
    </location>
</feature>
<dbReference type="InterPro" id="IPR024964">
    <property type="entry name" value="CTLH/CRA"/>
</dbReference>
<dbReference type="Pfam" id="PF10607">
    <property type="entry name" value="CTLH"/>
    <property type="match status" value="1"/>
</dbReference>
<dbReference type="CDD" id="cd07379">
    <property type="entry name" value="MPP_239FB"/>
    <property type="match status" value="1"/>
</dbReference>
<name>V5EKK8_KALBG</name>
<dbReference type="FunFam" id="3.30.40.10:FF:000143">
    <property type="entry name" value="Regulator of gluconeogenesis Rmd5"/>
    <property type="match status" value="1"/>
</dbReference>
<dbReference type="GO" id="GO:0008270">
    <property type="term" value="F:zinc ion binding"/>
    <property type="evidence" value="ECO:0007669"/>
    <property type="project" value="UniProtKB-KW"/>
</dbReference>
<proteinExistence type="inferred from homology"/>
<keyword evidence="5" id="KW-0862">Zinc</keyword>
<dbReference type="Proteomes" id="UP000019377">
    <property type="component" value="Unassembled WGS sequence"/>
</dbReference>
<reference evidence="14" key="1">
    <citation type="journal article" date="2013" name="Genome Announc.">
        <title>Draft genome sequence of Pseudozyma brasiliensis sp. nov. strain GHG001, a high producer of endo-1,4-xylanase isolated from an insect pest of sugarcane.</title>
        <authorList>
            <person name="Oliveira J.V.D.C."/>
            <person name="dos Santos R.A.C."/>
            <person name="Borges T.A."/>
            <person name="Riano-Pachon D.M."/>
            <person name="Goldman G.H."/>
        </authorList>
    </citation>
    <scope>NUCLEOTIDE SEQUENCE [LARGE SCALE GENOMIC DNA]</scope>
    <source>
        <strain evidence="14">GHG001</strain>
    </source>
</reference>
<keyword evidence="4 9" id="KW-0863">Zinc-finger</keyword>
<keyword evidence="2" id="KW-0963">Cytoplasm</keyword>
<comment type="similarity">
    <text evidence="6">Belongs to the RMD5/GID2 family.</text>
</comment>
<dbReference type="OrthoDB" id="630188at2759"/>
<dbReference type="Gene3D" id="3.30.40.10">
    <property type="entry name" value="Zinc/RING finger domain, C3HC4 (zinc finger)"/>
    <property type="match status" value="1"/>
</dbReference>
<dbReference type="HOGENOM" id="CLU_020227_4_0_1"/>
<dbReference type="EMBL" id="KI545891">
    <property type="protein sequence ID" value="EST05450.1"/>
    <property type="molecule type" value="Genomic_DNA"/>
</dbReference>
<keyword evidence="3" id="KW-0479">Metal-binding</keyword>
<dbReference type="eggNOG" id="KOG3947">
    <property type="taxonomic scope" value="Eukaryota"/>
</dbReference>
<dbReference type="GO" id="GO:0061630">
    <property type="term" value="F:ubiquitin protein ligase activity"/>
    <property type="evidence" value="ECO:0007669"/>
    <property type="project" value="InterPro"/>
</dbReference>
<feature type="region of interest" description="Disordered" evidence="10">
    <location>
        <begin position="1"/>
        <end position="31"/>
    </location>
</feature>
<feature type="compositionally biased region" description="Low complexity" evidence="10">
    <location>
        <begin position="20"/>
        <end position="29"/>
    </location>
</feature>
<dbReference type="InterPro" id="IPR027370">
    <property type="entry name" value="Znf-RING_euk"/>
</dbReference>
<evidence type="ECO:0000256" key="10">
    <source>
        <dbReference type="SAM" id="MobiDB-lite"/>
    </source>
</evidence>
<evidence type="ECO:0000313" key="13">
    <source>
        <dbReference type="EMBL" id="EST05450.1"/>
    </source>
</evidence>
<evidence type="ECO:0000256" key="3">
    <source>
        <dbReference type="ARBA" id="ARBA00022723"/>
    </source>
</evidence>
<sequence>MEAVQKSLEQVAKRAPGLHSNSASAKAAATTPSVHDSIDRLIAQVEAAKAALSASSSSSAPNPAVLVAELKSSVESAQKSILDRQKEFHAALSKSTKALDKKFPIPIDGVADPALFSSPEAQTALERVIFNHLQRNGDWSTSYKFAAEAKLPLSPETEALYVQLHNVVAAMARGDLRPAIAWAETERAWLQSRKSGLEFALHRSQFIRIAAGAILPDSDDALTNRDPDGENVEMMSASIDQLHPASTMTNTAVAAAGSALAPPQTNKERALAYGREHFKPFCASHLPEIARLYTLLTFLPDFIPAPAYGPEGLDSVPVEHLLPTVLPIYRPLLDANLVHAPLLEPLFKLEFCARNRIPKDAPLSIGVEVGAGGALNKIIKVKAVMKERGNEWSQADELPIEIPLPTKLRFHSIFACPVSKEQGTEQNPPMMLACGHVLCLETLNRLAKGNGRFKCPYCPTESYLHQAIRQSHVMSAVAHATRDTRVYQTYPVSSPPPRPGEDWVRFVLISDTHSQTTLIPDGDVLLHAGDLTTLGQPEDLRAQVEWLKSLPHSVKVFTCGNHDFSACTAKNFYETRGRELNAKYHIPGSPDDVSSARSILDPTNLGPKLRYLENESFEFTVPRKGVQHRTWKLWGSPWSPEFERWAWNYARGPEARTIHAGIPRDVDVIITHTPPFGLGGLDRIHNGTSVGCEELTRRLTAKKEDREALRPRLHVFGHIHEARGVSVLGRDGEEMVLVNAALVEYDQGLWEKERKFSYTVVCQPVIVDIRVPAASSL</sequence>
<evidence type="ECO:0000259" key="12">
    <source>
        <dbReference type="PROSITE" id="PS51867"/>
    </source>
</evidence>
<dbReference type="STRING" id="1365824.V5EKK8"/>
<dbReference type="GO" id="GO:0016787">
    <property type="term" value="F:hydrolase activity"/>
    <property type="evidence" value="ECO:0007669"/>
    <property type="project" value="InterPro"/>
</dbReference>
<dbReference type="InterPro" id="IPR037683">
    <property type="entry name" value="Rmd5_dRing"/>
</dbReference>
<dbReference type="InterPro" id="IPR045098">
    <property type="entry name" value="Fyv10_fam"/>
</dbReference>
<dbReference type="GO" id="GO:0005634">
    <property type="term" value="C:nucleus"/>
    <property type="evidence" value="ECO:0007669"/>
    <property type="project" value="TreeGrafter"/>
</dbReference>
<dbReference type="InterPro" id="IPR029052">
    <property type="entry name" value="Metallo-depent_PP-like"/>
</dbReference>
<dbReference type="PROSITE" id="PS51867">
    <property type="entry name" value="ZF_RING_GID"/>
    <property type="match status" value="1"/>
</dbReference>
<dbReference type="SUPFAM" id="SSF56300">
    <property type="entry name" value="Metallo-dependent phosphatases"/>
    <property type="match status" value="1"/>
</dbReference>
<dbReference type="Gene3D" id="3.60.21.10">
    <property type="match status" value="1"/>
</dbReference>
<dbReference type="GO" id="GO:0005737">
    <property type="term" value="C:cytoplasm"/>
    <property type="evidence" value="ECO:0007669"/>
    <property type="project" value="UniProtKB-SubCell"/>
</dbReference>
<dbReference type="PANTHER" id="PTHR12170">
    <property type="entry name" value="MACROPHAGE ERYTHROBLAST ATTACHER-RELATED"/>
    <property type="match status" value="1"/>
</dbReference>
<dbReference type="InterPro" id="IPR004843">
    <property type="entry name" value="Calcineurin-like_PHP"/>
</dbReference>
<dbReference type="CDD" id="cd16652">
    <property type="entry name" value="dRING_Rmd5p-like"/>
    <property type="match status" value="1"/>
</dbReference>
<evidence type="ECO:0000256" key="8">
    <source>
        <dbReference type="ARBA" id="ARBA00080744"/>
    </source>
</evidence>
<protein>
    <recommendedName>
        <fullName evidence="8">GID complex catalytic subunit 2</fullName>
    </recommendedName>
    <alternativeName>
        <fullName evidence="7">Glucose-induced degradation protein 2</fullName>
    </alternativeName>
</protein>
<dbReference type="eggNOG" id="KOG2817">
    <property type="taxonomic scope" value="Eukaryota"/>
</dbReference>
<evidence type="ECO:0000256" key="9">
    <source>
        <dbReference type="PROSITE-ProRule" id="PRU01215"/>
    </source>
</evidence>
<dbReference type="GeneID" id="27421309"/>
<feature type="domain" description="CTLH" evidence="11">
    <location>
        <begin position="167"/>
        <end position="217"/>
    </location>
</feature>
<dbReference type="InterPro" id="IPR044063">
    <property type="entry name" value="ZF_RING_GID"/>
</dbReference>
<dbReference type="InterPro" id="IPR006594">
    <property type="entry name" value="LisH"/>
</dbReference>
<dbReference type="SUPFAM" id="SSF57850">
    <property type="entry name" value="RING/U-box"/>
    <property type="match status" value="1"/>
</dbReference>
<dbReference type="PROSITE" id="PS50896">
    <property type="entry name" value="LISH"/>
    <property type="match status" value="1"/>
</dbReference>
<dbReference type="GO" id="GO:0034657">
    <property type="term" value="C:GID complex"/>
    <property type="evidence" value="ECO:0007669"/>
    <property type="project" value="TreeGrafter"/>
</dbReference>
<evidence type="ECO:0000259" key="11">
    <source>
        <dbReference type="PROSITE" id="PS50897"/>
    </source>
</evidence>
<organism evidence="13 14">
    <name type="scientific">Kalmanozyma brasiliensis (strain GHG001)</name>
    <name type="common">Yeast</name>
    <name type="synonym">Pseudozyma brasiliensis</name>
    <dbReference type="NCBI Taxonomy" id="1365824"/>
    <lineage>
        <taxon>Eukaryota</taxon>
        <taxon>Fungi</taxon>
        <taxon>Dikarya</taxon>
        <taxon>Basidiomycota</taxon>
        <taxon>Ustilaginomycotina</taxon>
        <taxon>Ustilaginomycetes</taxon>
        <taxon>Ustilaginales</taxon>
        <taxon>Ustilaginaceae</taxon>
        <taxon>Kalmanozyma</taxon>
    </lineage>
</organism>
<dbReference type="InterPro" id="IPR006595">
    <property type="entry name" value="CTLH_C"/>
</dbReference>